<keyword evidence="3" id="KW-1185">Reference proteome</keyword>
<dbReference type="EMBL" id="JACOPG010000001">
    <property type="protein sequence ID" value="MBC5685348.1"/>
    <property type="molecule type" value="Genomic_DNA"/>
</dbReference>
<evidence type="ECO:0000259" key="1">
    <source>
        <dbReference type="PROSITE" id="PS51832"/>
    </source>
</evidence>
<dbReference type="Proteomes" id="UP000643810">
    <property type="component" value="Unassembled WGS sequence"/>
</dbReference>
<evidence type="ECO:0000313" key="3">
    <source>
        <dbReference type="Proteomes" id="UP000643810"/>
    </source>
</evidence>
<dbReference type="Gene3D" id="1.10.3210.10">
    <property type="entry name" value="Hypothetical protein af1432"/>
    <property type="match status" value="1"/>
</dbReference>
<dbReference type="RefSeq" id="WP_186853693.1">
    <property type="nucleotide sequence ID" value="NZ_JACOPG010000001.1"/>
</dbReference>
<organism evidence="2 3">
    <name type="scientific">Roseburia lenta</name>
    <dbReference type="NCBI Taxonomy" id="2763061"/>
    <lineage>
        <taxon>Bacteria</taxon>
        <taxon>Bacillati</taxon>
        <taxon>Bacillota</taxon>
        <taxon>Clostridia</taxon>
        <taxon>Lachnospirales</taxon>
        <taxon>Lachnospiraceae</taxon>
        <taxon>Roseburia</taxon>
    </lineage>
</organism>
<dbReference type="PANTHER" id="PTHR43155">
    <property type="entry name" value="CYCLIC DI-GMP PHOSPHODIESTERASE PA4108-RELATED"/>
    <property type="match status" value="1"/>
</dbReference>
<feature type="domain" description="HD-GYP" evidence="1">
    <location>
        <begin position="1"/>
        <end position="179"/>
    </location>
</feature>
<evidence type="ECO:0000313" key="2">
    <source>
        <dbReference type="EMBL" id="MBC5685348.1"/>
    </source>
</evidence>
<accession>A0ABR7GD39</accession>
<sequence>MSIDGLRELVQTLDKETMLNCQCVRLLTEEYLAYAGRDSPELVQAASICDVGKMYVSSRILQKESGLSLAEMQIVRLHPYMGWLTAKEYGVPDEVAQIVLFHHGRSPLHLQDIPMGSDEVLTKARMIYTFDAFHAMTSERCYRNAMEPRLAMEIMTEECHREMTFDGSVLDFLKRRYCL</sequence>
<gene>
    <name evidence="2" type="ORF">H8R94_01740</name>
</gene>
<reference evidence="2 3" key="1">
    <citation type="submission" date="2020-08" db="EMBL/GenBank/DDBJ databases">
        <title>Genome public.</title>
        <authorList>
            <person name="Liu C."/>
            <person name="Sun Q."/>
        </authorList>
    </citation>
    <scope>NUCLEOTIDE SEQUENCE [LARGE SCALE GENOMIC DNA]</scope>
    <source>
        <strain evidence="2 3">NSJ-9</strain>
    </source>
</reference>
<dbReference type="PANTHER" id="PTHR43155:SF2">
    <property type="entry name" value="CYCLIC DI-GMP PHOSPHODIESTERASE PA4108"/>
    <property type="match status" value="1"/>
</dbReference>
<name>A0ABR7GD39_9FIRM</name>
<dbReference type="PROSITE" id="PS51832">
    <property type="entry name" value="HD_GYP"/>
    <property type="match status" value="1"/>
</dbReference>
<dbReference type="CDD" id="cd00077">
    <property type="entry name" value="HDc"/>
    <property type="match status" value="1"/>
</dbReference>
<dbReference type="SUPFAM" id="SSF109604">
    <property type="entry name" value="HD-domain/PDEase-like"/>
    <property type="match status" value="1"/>
</dbReference>
<dbReference type="InterPro" id="IPR037522">
    <property type="entry name" value="HD_GYP_dom"/>
</dbReference>
<protein>
    <submittedName>
        <fullName evidence="2">HD domain-containing protein</fullName>
    </submittedName>
</protein>
<proteinExistence type="predicted"/>
<comment type="caution">
    <text evidence="2">The sequence shown here is derived from an EMBL/GenBank/DDBJ whole genome shotgun (WGS) entry which is preliminary data.</text>
</comment>
<dbReference type="Pfam" id="PF13487">
    <property type="entry name" value="HD_5"/>
    <property type="match status" value="1"/>
</dbReference>
<dbReference type="InterPro" id="IPR003607">
    <property type="entry name" value="HD/PDEase_dom"/>
</dbReference>